<sequence length="304" mass="35794">MKFLELPPEIACIIRCFLIRENNSSSISECKFKFSHISTNQHEEIISFYMKLETEWFKLKNDHIWVDLLEYEAKNCNLSDLQLSKWKKQFKKNINFRRKVLLVRWARAQYITNILEKDLPMNGVKESLVSLLGISGVGKTSICNYFAMGHFYEDYSCGIEDTTRKMINPSFGGDEQVVTSTRKLFNSLLRARDREWNDFPVLFAINKVDIPDQKRRSSIENIQSFIGTIIEEFDLRNTAIFETSAREGININEIFEHVVLKMEYYEQFPFLPALEDVLVNDIEALKNLELWNITRRKQRKCLVC</sequence>
<dbReference type="AlphaFoldDB" id="D2VNK2"/>
<dbReference type="GO" id="GO:0016020">
    <property type="term" value="C:membrane"/>
    <property type="evidence" value="ECO:0007669"/>
    <property type="project" value="InterPro"/>
</dbReference>
<evidence type="ECO:0000313" key="2">
    <source>
        <dbReference type="EMBL" id="EFC41674.1"/>
    </source>
</evidence>
<proteinExistence type="predicted"/>
<dbReference type="InParanoid" id="D2VNK2"/>
<dbReference type="SUPFAM" id="SSF52540">
    <property type="entry name" value="P-loop containing nucleoside triphosphate hydrolases"/>
    <property type="match status" value="1"/>
</dbReference>
<gene>
    <name evidence="2" type="ORF">NAEGRDRAFT_70530</name>
</gene>
<dbReference type="GO" id="GO:0007165">
    <property type="term" value="P:signal transduction"/>
    <property type="evidence" value="ECO:0007669"/>
    <property type="project" value="InterPro"/>
</dbReference>
<keyword evidence="3" id="KW-1185">Reference proteome</keyword>
<dbReference type="SMART" id="SM00173">
    <property type="entry name" value="RAS"/>
    <property type="match status" value="1"/>
</dbReference>
<reference evidence="2 3" key="1">
    <citation type="journal article" date="2010" name="Cell">
        <title>The genome of Naegleria gruberi illuminates early eukaryotic versatility.</title>
        <authorList>
            <person name="Fritz-Laylin L.K."/>
            <person name="Prochnik S.E."/>
            <person name="Ginger M.L."/>
            <person name="Dacks J.B."/>
            <person name="Carpenter M.L."/>
            <person name="Field M.C."/>
            <person name="Kuo A."/>
            <person name="Paredez A."/>
            <person name="Chapman J."/>
            <person name="Pham J."/>
            <person name="Shu S."/>
            <person name="Neupane R."/>
            <person name="Cipriano M."/>
            <person name="Mancuso J."/>
            <person name="Tu H."/>
            <person name="Salamov A."/>
            <person name="Lindquist E."/>
            <person name="Shapiro H."/>
            <person name="Lucas S."/>
            <person name="Grigoriev I.V."/>
            <person name="Cande W.Z."/>
            <person name="Fulton C."/>
            <person name="Rokhsar D.S."/>
            <person name="Dawson S.C."/>
        </authorList>
    </citation>
    <scope>NUCLEOTIDE SEQUENCE [LARGE SCALE GENOMIC DNA]</scope>
    <source>
        <strain evidence="2 3">NEG-M</strain>
    </source>
</reference>
<dbReference type="GeneID" id="8855066"/>
<accession>D2VNK2</accession>
<evidence type="ECO:0000256" key="1">
    <source>
        <dbReference type="ARBA" id="ARBA00022741"/>
    </source>
</evidence>
<dbReference type="KEGG" id="ngr:NAEGRDRAFT_70530"/>
<keyword evidence="1" id="KW-0547">Nucleotide-binding</keyword>
<name>D2VNK2_NAEGR</name>
<dbReference type="SMART" id="SM00175">
    <property type="entry name" value="RAB"/>
    <property type="match status" value="1"/>
</dbReference>
<dbReference type="Gene3D" id="3.40.50.300">
    <property type="entry name" value="P-loop containing nucleotide triphosphate hydrolases"/>
    <property type="match status" value="1"/>
</dbReference>
<dbReference type="STRING" id="5762.D2VNK2"/>
<dbReference type="EMBL" id="GG738884">
    <property type="protein sequence ID" value="EFC41674.1"/>
    <property type="molecule type" value="Genomic_DNA"/>
</dbReference>
<organism evidence="3">
    <name type="scientific">Naegleria gruberi</name>
    <name type="common">Amoeba</name>
    <dbReference type="NCBI Taxonomy" id="5762"/>
    <lineage>
        <taxon>Eukaryota</taxon>
        <taxon>Discoba</taxon>
        <taxon>Heterolobosea</taxon>
        <taxon>Tetramitia</taxon>
        <taxon>Eutetramitia</taxon>
        <taxon>Vahlkampfiidae</taxon>
        <taxon>Naegleria</taxon>
    </lineage>
</organism>
<dbReference type="VEuPathDB" id="AmoebaDB:NAEGRDRAFT_70530"/>
<dbReference type="Proteomes" id="UP000006671">
    <property type="component" value="Unassembled WGS sequence"/>
</dbReference>
<dbReference type="InterPro" id="IPR020849">
    <property type="entry name" value="Small_GTPase_Ras-type"/>
</dbReference>
<dbReference type="InterPro" id="IPR027417">
    <property type="entry name" value="P-loop_NTPase"/>
</dbReference>
<dbReference type="RefSeq" id="XP_002674418.1">
    <property type="nucleotide sequence ID" value="XM_002674372.1"/>
</dbReference>
<protein>
    <submittedName>
        <fullName evidence="2">Ras family small GTPase</fullName>
    </submittedName>
</protein>
<dbReference type="PANTHER" id="PTHR24070">
    <property type="entry name" value="RAS, DI-RAS, AND RHEB FAMILY MEMBERS OF SMALL GTPASE SUPERFAMILY"/>
    <property type="match status" value="1"/>
</dbReference>
<dbReference type="GO" id="GO:0005525">
    <property type="term" value="F:GTP binding"/>
    <property type="evidence" value="ECO:0007669"/>
    <property type="project" value="InterPro"/>
</dbReference>
<evidence type="ECO:0000313" key="3">
    <source>
        <dbReference type="Proteomes" id="UP000006671"/>
    </source>
</evidence>